<feature type="chain" id="PRO_5040360469" description="Cysteine-rich transmembrane CYSTM domain-containing protein" evidence="1">
    <location>
        <begin position="18"/>
        <end position="149"/>
    </location>
</feature>
<dbReference type="Proteomes" id="UP000235145">
    <property type="component" value="Unassembled WGS sequence"/>
</dbReference>
<dbReference type="EMBL" id="NBSK02000003">
    <property type="protein sequence ID" value="KAJ0216363.1"/>
    <property type="molecule type" value="Genomic_DNA"/>
</dbReference>
<protein>
    <recommendedName>
        <fullName evidence="4">Cysteine-rich transmembrane CYSTM domain-containing protein</fullName>
    </recommendedName>
</protein>
<accession>A0A9R1W3E0</accession>
<feature type="signal peptide" evidence="1">
    <location>
        <begin position="1"/>
        <end position="17"/>
    </location>
</feature>
<evidence type="ECO:0000313" key="3">
    <source>
        <dbReference type="Proteomes" id="UP000235145"/>
    </source>
</evidence>
<evidence type="ECO:0008006" key="4">
    <source>
        <dbReference type="Google" id="ProtNLM"/>
    </source>
</evidence>
<name>A0A9R1W3E0_LACSA</name>
<dbReference type="AlphaFoldDB" id="A0A9R1W3E0"/>
<comment type="caution">
    <text evidence="2">The sequence shown here is derived from an EMBL/GenBank/DDBJ whole genome shotgun (WGS) entry which is preliminary data.</text>
</comment>
<sequence>MSLWWCVLSLLFNCYDTEYDVLRPRTFPPFRFGAVTACEADQSAEGPENGPDRLKARCGGPDMLKVLYSCCCCCCCNIYDYVLMVFGGNSLSIRLTVLGYVSDENVPSAKWASHLRKYKCLKHNCASGSYTFADEMPISQMGPSHLRNG</sequence>
<organism evidence="2 3">
    <name type="scientific">Lactuca sativa</name>
    <name type="common">Garden lettuce</name>
    <dbReference type="NCBI Taxonomy" id="4236"/>
    <lineage>
        <taxon>Eukaryota</taxon>
        <taxon>Viridiplantae</taxon>
        <taxon>Streptophyta</taxon>
        <taxon>Embryophyta</taxon>
        <taxon>Tracheophyta</taxon>
        <taxon>Spermatophyta</taxon>
        <taxon>Magnoliopsida</taxon>
        <taxon>eudicotyledons</taxon>
        <taxon>Gunneridae</taxon>
        <taxon>Pentapetalae</taxon>
        <taxon>asterids</taxon>
        <taxon>campanulids</taxon>
        <taxon>Asterales</taxon>
        <taxon>Asteraceae</taxon>
        <taxon>Cichorioideae</taxon>
        <taxon>Cichorieae</taxon>
        <taxon>Lactucinae</taxon>
        <taxon>Lactuca</taxon>
    </lineage>
</organism>
<proteinExistence type="predicted"/>
<evidence type="ECO:0000313" key="2">
    <source>
        <dbReference type="EMBL" id="KAJ0216363.1"/>
    </source>
</evidence>
<keyword evidence="1" id="KW-0732">Signal</keyword>
<keyword evidence="3" id="KW-1185">Reference proteome</keyword>
<gene>
    <name evidence="2" type="ORF">LSAT_V11C300136740</name>
</gene>
<reference evidence="2 3" key="1">
    <citation type="journal article" date="2017" name="Nat. Commun.">
        <title>Genome assembly with in vitro proximity ligation data and whole-genome triplication in lettuce.</title>
        <authorList>
            <person name="Reyes-Chin-Wo S."/>
            <person name="Wang Z."/>
            <person name="Yang X."/>
            <person name="Kozik A."/>
            <person name="Arikit S."/>
            <person name="Song C."/>
            <person name="Xia L."/>
            <person name="Froenicke L."/>
            <person name="Lavelle D.O."/>
            <person name="Truco M.J."/>
            <person name="Xia R."/>
            <person name="Zhu S."/>
            <person name="Xu C."/>
            <person name="Xu H."/>
            <person name="Xu X."/>
            <person name="Cox K."/>
            <person name="Korf I."/>
            <person name="Meyers B.C."/>
            <person name="Michelmore R.W."/>
        </authorList>
    </citation>
    <scope>NUCLEOTIDE SEQUENCE [LARGE SCALE GENOMIC DNA]</scope>
    <source>
        <strain evidence="3">cv. Salinas</strain>
        <tissue evidence="2">Seedlings</tissue>
    </source>
</reference>
<evidence type="ECO:0000256" key="1">
    <source>
        <dbReference type="SAM" id="SignalP"/>
    </source>
</evidence>